<organism evidence="2 3">
    <name type="scientific">Faecalibacillus intestinalis</name>
    <dbReference type="NCBI Taxonomy" id="1982626"/>
    <lineage>
        <taxon>Bacteria</taxon>
        <taxon>Bacillati</taxon>
        <taxon>Bacillota</taxon>
        <taxon>Erysipelotrichia</taxon>
        <taxon>Erysipelotrichales</taxon>
        <taxon>Coprobacillaceae</taxon>
        <taxon>Faecalibacillus</taxon>
    </lineage>
</organism>
<name>A0A7I8E215_9FIRM</name>
<reference evidence="3" key="1">
    <citation type="submission" date="2020-09" db="EMBL/GenBank/DDBJ databases">
        <title>Complete genome sequencing of Faecalibacillus intestinalis strain 14EGH31.</title>
        <authorList>
            <person name="Sakamoto M."/>
            <person name="Murakami T."/>
            <person name="Mori H."/>
        </authorList>
    </citation>
    <scope>NUCLEOTIDE SEQUENCE [LARGE SCALE GENOMIC DNA]</scope>
    <source>
        <strain evidence="3">14EGH31</strain>
    </source>
</reference>
<gene>
    <name evidence="2" type="ORF">Fi14EGH31_26930</name>
</gene>
<keyword evidence="1" id="KW-0472">Membrane</keyword>
<accession>A0A7I8E215</accession>
<dbReference type="GeneID" id="70581131"/>
<feature type="transmembrane region" description="Helical" evidence="1">
    <location>
        <begin position="12"/>
        <end position="28"/>
    </location>
</feature>
<protein>
    <submittedName>
        <fullName evidence="2">Uncharacterized protein</fullName>
    </submittedName>
</protein>
<keyword evidence="1" id="KW-1133">Transmembrane helix</keyword>
<keyword evidence="1" id="KW-0812">Transmembrane</keyword>
<proteinExistence type="predicted"/>
<evidence type="ECO:0000313" key="2">
    <source>
        <dbReference type="EMBL" id="BCL58981.1"/>
    </source>
</evidence>
<evidence type="ECO:0000256" key="1">
    <source>
        <dbReference type="SAM" id="Phobius"/>
    </source>
</evidence>
<sequence length="55" mass="6679">MDVKRNQLIKTIVWVGIPMLFMIVDWVYKHIFNIEYLELSILLFVVATIYKTYQK</sequence>
<dbReference type="AlphaFoldDB" id="A0A7I8E215"/>
<dbReference type="RefSeq" id="WP_195932779.1">
    <property type="nucleotide sequence ID" value="NZ_AP024085.1"/>
</dbReference>
<dbReference type="EMBL" id="AP024085">
    <property type="protein sequence ID" value="BCL58981.1"/>
    <property type="molecule type" value="Genomic_DNA"/>
</dbReference>
<dbReference type="Proteomes" id="UP000593842">
    <property type="component" value="Chromosome"/>
</dbReference>
<evidence type="ECO:0000313" key="3">
    <source>
        <dbReference type="Proteomes" id="UP000593842"/>
    </source>
</evidence>
<dbReference type="KEGG" id="fit:Fi14EGH31_26930"/>